<evidence type="ECO:0000313" key="4">
    <source>
        <dbReference type="Proteomes" id="UP001499938"/>
    </source>
</evidence>
<comment type="function">
    <text evidence="2">Antitoxin component of a type II toxin-antitoxin (TA) system.</text>
</comment>
<reference evidence="3 4" key="1">
    <citation type="journal article" date="2019" name="Int. J. Syst. Evol. Microbiol.">
        <title>The Global Catalogue of Microorganisms (GCM) 10K type strain sequencing project: providing services to taxonomists for standard genome sequencing and annotation.</title>
        <authorList>
            <consortium name="The Broad Institute Genomics Platform"/>
            <consortium name="The Broad Institute Genome Sequencing Center for Infectious Disease"/>
            <person name="Wu L."/>
            <person name="Ma J."/>
        </authorList>
    </citation>
    <scope>NUCLEOTIDE SEQUENCE [LARGE SCALE GENOMIC DNA]</scope>
    <source>
        <strain evidence="3 4">JCM 15592</strain>
    </source>
</reference>
<dbReference type="InterPro" id="IPR006442">
    <property type="entry name" value="Antitoxin_Phd/YefM"/>
</dbReference>
<dbReference type="Gene3D" id="3.40.1620.10">
    <property type="entry name" value="YefM-like domain"/>
    <property type="match status" value="1"/>
</dbReference>
<dbReference type="InterPro" id="IPR036165">
    <property type="entry name" value="YefM-like_sf"/>
</dbReference>
<dbReference type="RefSeq" id="WP_344081625.1">
    <property type="nucleotide sequence ID" value="NZ_BAAAPO010000015.1"/>
</dbReference>
<proteinExistence type="inferred from homology"/>
<protein>
    <recommendedName>
        <fullName evidence="2">Antitoxin</fullName>
    </recommendedName>
</protein>
<organism evidence="3 4">
    <name type="scientific">Nostocoides veronense</name>
    <dbReference type="NCBI Taxonomy" id="330836"/>
    <lineage>
        <taxon>Bacteria</taxon>
        <taxon>Bacillati</taxon>
        <taxon>Actinomycetota</taxon>
        <taxon>Actinomycetes</taxon>
        <taxon>Micrococcales</taxon>
        <taxon>Intrasporangiaceae</taxon>
        <taxon>Nostocoides</taxon>
    </lineage>
</organism>
<dbReference type="EMBL" id="BAAAPO010000015">
    <property type="protein sequence ID" value="GAA1785129.1"/>
    <property type="molecule type" value="Genomic_DNA"/>
</dbReference>
<evidence type="ECO:0000313" key="3">
    <source>
        <dbReference type="EMBL" id="GAA1785129.1"/>
    </source>
</evidence>
<dbReference type="Proteomes" id="UP001499938">
    <property type="component" value="Unassembled WGS sequence"/>
</dbReference>
<gene>
    <name evidence="3" type="ORF">GCM10009811_07820</name>
</gene>
<evidence type="ECO:0000256" key="2">
    <source>
        <dbReference type="RuleBase" id="RU362080"/>
    </source>
</evidence>
<accession>A0ABN2LE75</accession>
<comment type="similarity">
    <text evidence="1 2">Belongs to the phD/YefM antitoxin family.</text>
</comment>
<dbReference type="SUPFAM" id="SSF143120">
    <property type="entry name" value="YefM-like"/>
    <property type="match status" value="1"/>
</dbReference>
<sequence length="73" mass="8176">MTTHTVQSAKTHLSRLLHEVELGGEVTILRGEVPVARLVPIAAPPHRKFGNMQFEVPDDFDAPLSEDELSEWE</sequence>
<dbReference type="Pfam" id="PF02604">
    <property type="entry name" value="PhdYeFM_antitox"/>
    <property type="match status" value="1"/>
</dbReference>
<name>A0ABN2LE75_9MICO</name>
<evidence type="ECO:0000256" key="1">
    <source>
        <dbReference type="ARBA" id="ARBA00009981"/>
    </source>
</evidence>
<comment type="caution">
    <text evidence="3">The sequence shown here is derived from an EMBL/GenBank/DDBJ whole genome shotgun (WGS) entry which is preliminary data.</text>
</comment>
<keyword evidence="4" id="KW-1185">Reference proteome</keyword>